<feature type="binding site" evidence="3">
    <location>
        <position position="40"/>
    </location>
    <ligand>
        <name>Zn(2+)</name>
        <dbReference type="ChEBI" id="CHEBI:29105"/>
        <label>2</label>
    </ligand>
</feature>
<feature type="transmembrane region" description="Helical" evidence="5">
    <location>
        <begin position="445"/>
        <end position="464"/>
    </location>
</feature>
<feature type="binding site" evidence="3">
    <location>
        <position position="303"/>
    </location>
    <ligand>
        <name>Zn(2+)</name>
        <dbReference type="ChEBI" id="CHEBI:29105"/>
        <label>2</label>
    </ligand>
</feature>
<dbReference type="PANTHER" id="PTHR11596">
    <property type="entry name" value="ALKALINE PHOSPHATASE"/>
    <property type="match status" value="1"/>
</dbReference>
<feature type="active site" description="Phosphoserine intermediate" evidence="2">
    <location>
        <position position="104"/>
    </location>
</feature>
<proteinExistence type="inferred from homology"/>
<keyword evidence="6" id="KW-0732">Signal</keyword>
<dbReference type="CDD" id="cd16012">
    <property type="entry name" value="ALP"/>
    <property type="match status" value="1"/>
</dbReference>
<evidence type="ECO:0000256" key="4">
    <source>
        <dbReference type="RuleBase" id="RU003946"/>
    </source>
</evidence>
<dbReference type="Proteomes" id="UP000198744">
    <property type="component" value="Unassembled WGS sequence"/>
</dbReference>
<organism evidence="7 8">
    <name type="scientific">Syntrophus gentianae</name>
    <dbReference type="NCBI Taxonomy" id="43775"/>
    <lineage>
        <taxon>Bacteria</taxon>
        <taxon>Pseudomonadati</taxon>
        <taxon>Thermodesulfobacteriota</taxon>
        <taxon>Syntrophia</taxon>
        <taxon>Syntrophales</taxon>
        <taxon>Syntrophaceae</taxon>
        <taxon>Syntrophus</taxon>
    </lineage>
</organism>
<dbReference type="GO" id="GO:0046872">
    <property type="term" value="F:metal ion binding"/>
    <property type="evidence" value="ECO:0007669"/>
    <property type="project" value="UniProtKB-KW"/>
</dbReference>
<evidence type="ECO:0000313" key="8">
    <source>
        <dbReference type="Proteomes" id="UP000198744"/>
    </source>
</evidence>
<keyword evidence="3" id="KW-0460">Magnesium</keyword>
<dbReference type="EMBL" id="FOBS01000008">
    <property type="protein sequence ID" value="SEM25414.1"/>
    <property type="molecule type" value="Genomic_DNA"/>
</dbReference>
<dbReference type="GO" id="GO:0004035">
    <property type="term" value="F:alkaline phosphatase activity"/>
    <property type="evidence" value="ECO:0007669"/>
    <property type="project" value="TreeGrafter"/>
</dbReference>
<reference evidence="7 8" key="1">
    <citation type="submission" date="2016-10" db="EMBL/GenBank/DDBJ databases">
        <authorList>
            <person name="de Groot N.N."/>
        </authorList>
    </citation>
    <scope>NUCLEOTIDE SEQUENCE [LARGE SCALE GENOMIC DNA]</scope>
    <source>
        <strain evidence="7 8">DSM 8423</strain>
    </source>
</reference>
<comment type="cofactor">
    <cofactor evidence="3">
        <name>Zn(2+)</name>
        <dbReference type="ChEBI" id="CHEBI:29105"/>
    </cofactor>
    <text evidence="3">Binds 2 Zn(2+) ions.</text>
</comment>
<feature type="binding site" evidence="3">
    <location>
        <position position="352"/>
    </location>
    <ligand>
        <name>Zn(2+)</name>
        <dbReference type="ChEBI" id="CHEBI:29105"/>
        <label>2</label>
    </ligand>
</feature>
<dbReference type="SMART" id="SM00098">
    <property type="entry name" value="alkPPc"/>
    <property type="match status" value="1"/>
</dbReference>
<keyword evidence="5" id="KW-0812">Transmembrane</keyword>
<name>A0A1H7WVK6_9BACT</name>
<evidence type="ECO:0000313" key="7">
    <source>
        <dbReference type="EMBL" id="SEM25414.1"/>
    </source>
</evidence>
<dbReference type="AlphaFoldDB" id="A0A1H7WVK6"/>
<dbReference type="InterPro" id="IPR017850">
    <property type="entry name" value="Alkaline_phosphatase_core_sf"/>
</dbReference>
<gene>
    <name evidence="7" type="ORF">SAMN04489760_10830</name>
</gene>
<keyword evidence="1" id="KW-0597">Phosphoprotein</keyword>
<dbReference type="InterPro" id="IPR001952">
    <property type="entry name" value="Alkaline_phosphatase"/>
</dbReference>
<feature type="chain" id="PRO_5011542391" evidence="6">
    <location>
        <begin position="28"/>
        <end position="472"/>
    </location>
</feature>
<feature type="binding site" evidence="3">
    <location>
        <position position="157"/>
    </location>
    <ligand>
        <name>Mg(2+)</name>
        <dbReference type="ChEBI" id="CHEBI:18420"/>
    </ligand>
</feature>
<dbReference type="RefSeq" id="WP_175476410.1">
    <property type="nucleotide sequence ID" value="NZ_FOBS01000008.1"/>
</dbReference>
<evidence type="ECO:0000256" key="6">
    <source>
        <dbReference type="SAM" id="SignalP"/>
    </source>
</evidence>
<dbReference type="STRING" id="43775.SAMN04489760_10830"/>
<dbReference type="Pfam" id="PF00245">
    <property type="entry name" value="Alk_phosphatase"/>
    <property type="match status" value="1"/>
</dbReference>
<keyword evidence="3" id="KW-0479">Metal-binding</keyword>
<feature type="binding site" evidence="3">
    <location>
        <position position="298"/>
    </location>
    <ligand>
        <name>Mg(2+)</name>
        <dbReference type="ChEBI" id="CHEBI:18420"/>
    </ligand>
</feature>
<dbReference type="PANTHER" id="PTHR11596:SF5">
    <property type="entry name" value="ALKALINE PHOSPHATASE"/>
    <property type="match status" value="1"/>
</dbReference>
<feature type="binding site" evidence="3">
    <location>
        <position position="307"/>
    </location>
    <ligand>
        <name>Zn(2+)</name>
        <dbReference type="ChEBI" id="CHEBI:29105"/>
        <label>2</label>
    </ligand>
</feature>
<feature type="binding site" evidence="3">
    <location>
        <position position="40"/>
    </location>
    <ligand>
        <name>Mg(2+)</name>
        <dbReference type="ChEBI" id="CHEBI:18420"/>
    </ligand>
</feature>
<evidence type="ECO:0000256" key="5">
    <source>
        <dbReference type="SAM" id="Phobius"/>
    </source>
</evidence>
<accession>A0A1H7WVK6</accession>
<evidence type="ECO:0000256" key="1">
    <source>
        <dbReference type="ARBA" id="ARBA00022553"/>
    </source>
</evidence>
<keyword evidence="5" id="KW-1133">Transmembrane helix</keyword>
<feature type="signal peptide" evidence="6">
    <location>
        <begin position="1"/>
        <end position="27"/>
    </location>
</feature>
<keyword evidence="3" id="KW-0862">Zinc</keyword>
<dbReference type="PRINTS" id="PR00113">
    <property type="entry name" value="ALKPHPHTASE"/>
</dbReference>
<dbReference type="SUPFAM" id="SSF53649">
    <property type="entry name" value="Alkaline phosphatase-like"/>
    <property type="match status" value="1"/>
</dbReference>
<sequence length="472" mass="49678">MLEMKKKIIGLVGMAAMLFALGQPAYADMAAKNIILMISDGQGFNTVKATDYYTGTKAVYESFAVKGAMNTSSAGAFNGYVGKPYDPAKMWSDFSYQKSGATDSSSAATAMYSGAKIYDSQMNKTTTGADLTTFFEKVADQGKATGAVSTVNFDHATPAAVVAKTTNRNDYATITSQMINSKLDVIMGAGHPLYNNNGQSVAANYGIVGNQANWDAITSGANGRTFIESKSQFDALANGTMNVDKVFGVAQVRDTLQDSRTGAPASATNTNVPDLATMTKAALNVLDNDADGFAVMIEGGAIDWANHANNLGRAINEEIDFNNAVQAVVDYLNAGTNGNDWSNTLLIVTADHECGGLWGPTSGAFNQVVDNGVGNLPGAAYNSGSHTNALVPFYAEGADADLFLAYLTGSDPNMASMYGIDTAFNWYIDNTDIFKVMDAANAAPVPIPASILLLAPGFAGLLVFRRKQVTVK</sequence>
<comment type="similarity">
    <text evidence="4">Belongs to the alkaline phosphatase family.</text>
</comment>
<comment type="cofactor">
    <cofactor evidence="3">
        <name>Mg(2+)</name>
        <dbReference type="ChEBI" id="CHEBI:18420"/>
    </cofactor>
    <text evidence="3">Binds 1 Mg(2+) ion.</text>
</comment>
<dbReference type="Gene3D" id="3.40.720.10">
    <property type="entry name" value="Alkaline Phosphatase, subunit A"/>
    <property type="match status" value="1"/>
</dbReference>
<feature type="binding site" evidence="3">
    <location>
        <position position="155"/>
    </location>
    <ligand>
        <name>Mg(2+)</name>
        <dbReference type="ChEBI" id="CHEBI:18420"/>
    </ligand>
</feature>
<keyword evidence="8" id="KW-1185">Reference proteome</keyword>
<protein>
    <submittedName>
        <fullName evidence="7">Alkaline phosphatase</fullName>
    </submittedName>
</protein>
<keyword evidence="5" id="KW-0472">Membrane</keyword>
<feature type="binding site" evidence="3">
    <location>
        <position position="351"/>
    </location>
    <ligand>
        <name>Zn(2+)</name>
        <dbReference type="ChEBI" id="CHEBI:29105"/>
        <label>2</label>
    </ligand>
</feature>
<evidence type="ECO:0000256" key="3">
    <source>
        <dbReference type="PIRSR" id="PIRSR601952-2"/>
    </source>
</evidence>
<evidence type="ECO:0000256" key="2">
    <source>
        <dbReference type="PIRSR" id="PIRSR601952-1"/>
    </source>
</evidence>